<evidence type="ECO:0000313" key="1">
    <source>
        <dbReference type="EMBL" id="KAJ4496269.1"/>
    </source>
</evidence>
<accession>A0A9W9E236</accession>
<evidence type="ECO:0000313" key="2">
    <source>
        <dbReference type="Proteomes" id="UP001150238"/>
    </source>
</evidence>
<feature type="non-terminal residue" evidence="1">
    <location>
        <position position="77"/>
    </location>
</feature>
<name>A0A9W9E236_9AGAR</name>
<sequence length="77" mass="8872">MLLIDVGENLGKHCHYVLYFIPPVSEEYWSMAVMSDSHSIAYSKLIAHEEEEVIQILKDRMYVCKNQGPQTAMVFPP</sequence>
<dbReference type="EMBL" id="JANVFS010000001">
    <property type="protein sequence ID" value="KAJ4496269.1"/>
    <property type="molecule type" value="Genomic_DNA"/>
</dbReference>
<protein>
    <submittedName>
        <fullName evidence="1">Uncharacterized protein</fullName>
    </submittedName>
</protein>
<reference evidence="1" key="1">
    <citation type="submission" date="2022-08" db="EMBL/GenBank/DDBJ databases">
        <authorList>
            <consortium name="DOE Joint Genome Institute"/>
            <person name="Min B."/>
            <person name="Riley R."/>
            <person name="Sierra-Patev S."/>
            <person name="Naranjo-Ortiz M."/>
            <person name="Looney B."/>
            <person name="Konkel Z."/>
            <person name="Slot J.C."/>
            <person name="Sakamoto Y."/>
            <person name="Steenwyk J.L."/>
            <person name="Rokas A."/>
            <person name="Carro J."/>
            <person name="Camarero S."/>
            <person name="Ferreira P."/>
            <person name="Molpeceres G."/>
            <person name="Ruiz-Duenas F.J."/>
            <person name="Serrano A."/>
            <person name="Henrissat B."/>
            <person name="Drula E."/>
            <person name="Hughes K.W."/>
            <person name="Mata J.L."/>
            <person name="Ishikawa N.K."/>
            <person name="Vargas-Isla R."/>
            <person name="Ushijima S."/>
            <person name="Smith C.A."/>
            <person name="Ahrendt S."/>
            <person name="Andreopoulos W."/>
            <person name="He G."/>
            <person name="Labutti K."/>
            <person name="Lipzen A."/>
            <person name="Ng V."/>
            <person name="Sandor L."/>
            <person name="Barry K."/>
            <person name="Martinez A.T."/>
            <person name="Xiao Y."/>
            <person name="Gibbons J.G."/>
            <person name="Terashima K."/>
            <person name="Hibbett D.S."/>
            <person name="Grigoriev I.V."/>
        </authorList>
    </citation>
    <scope>NUCLEOTIDE SEQUENCE</scope>
    <source>
        <strain evidence="1">Sp2 HRB7682 ss15</strain>
    </source>
</reference>
<comment type="caution">
    <text evidence="1">The sequence shown here is derived from an EMBL/GenBank/DDBJ whole genome shotgun (WGS) entry which is preliminary data.</text>
</comment>
<organism evidence="1 2">
    <name type="scientific">Lentinula lateritia</name>
    <dbReference type="NCBI Taxonomy" id="40482"/>
    <lineage>
        <taxon>Eukaryota</taxon>
        <taxon>Fungi</taxon>
        <taxon>Dikarya</taxon>
        <taxon>Basidiomycota</taxon>
        <taxon>Agaricomycotina</taxon>
        <taxon>Agaricomycetes</taxon>
        <taxon>Agaricomycetidae</taxon>
        <taxon>Agaricales</taxon>
        <taxon>Marasmiineae</taxon>
        <taxon>Omphalotaceae</taxon>
        <taxon>Lentinula</taxon>
    </lineage>
</organism>
<reference evidence="1" key="2">
    <citation type="journal article" date="2023" name="Proc. Natl. Acad. Sci. U.S.A.">
        <title>A global phylogenomic analysis of the shiitake genus Lentinula.</title>
        <authorList>
            <person name="Sierra-Patev S."/>
            <person name="Min B."/>
            <person name="Naranjo-Ortiz M."/>
            <person name="Looney B."/>
            <person name="Konkel Z."/>
            <person name="Slot J.C."/>
            <person name="Sakamoto Y."/>
            <person name="Steenwyk J.L."/>
            <person name="Rokas A."/>
            <person name="Carro J."/>
            <person name="Camarero S."/>
            <person name="Ferreira P."/>
            <person name="Molpeceres G."/>
            <person name="Ruiz-Duenas F.J."/>
            <person name="Serrano A."/>
            <person name="Henrissat B."/>
            <person name="Drula E."/>
            <person name="Hughes K.W."/>
            <person name="Mata J.L."/>
            <person name="Ishikawa N.K."/>
            <person name="Vargas-Isla R."/>
            <person name="Ushijima S."/>
            <person name="Smith C.A."/>
            <person name="Donoghue J."/>
            <person name="Ahrendt S."/>
            <person name="Andreopoulos W."/>
            <person name="He G."/>
            <person name="LaButti K."/>
            <person name="Lipzen A."/>
            <person name="Ng V."/>
            <person name="Riley R."/>
            <person name="Sandor L."/>
            <person name="Barry K."/>
            <person name="Martinez A.T."/>
            <person name="Xiao Y."/>
            <person name="Gibbons J.G."/>
            <person name="Terashima K."/>
            <person name="Grigoriev I.V."/>
            <person name="Hibbett D."/>
        </authorList>
    </citation>
    <scope>NUCLEOTIDE SEQUENCE</scope>
    <source>
        <strain evidence="1">Sp2 HRB7682 ss15</strain>
    </source>
</reference>
<proteinExistence type="predicted"/>
<dbReference type="AlphaFoldDB" id="A0A9W9E236"/>
<dbReference type="Proteomes" id="UP001150238">
    <property type="component" value="Unassembled WGS sequence"/>
</dbReference>
<gene>
    <name evidence="1" type="ORF">C8J55DRAFT_496202</name>
</gene>